<dbReference type="Proteomes" id="UP000234460">
    <property type="component" value="Chromosome LMANV2"/>
</dbReference>
<comment type="caution">
    <text evidence="1">The sequence shown here is derived from an EMBL/GenBank/DDBJ whole genome shotgun (WGS) entry which is preliminary data.</text>
</comment>
<protein>
    <submittedName>
        <fullName evidence="1">Uncharacterized protein</fullName>
    </submittedName>
</protein>
<dbReference type="AlphaFoldDB" id="A0AAQ1SMI5"/>
<evidence type="ECO:0000313" key="2">
    <source>
        <dbReference type="Proteomes" id="UP000234460"/>
    </source>
</evidence>
<dbReference type="RefSeq" id="WP_001258983.1">
    <property type="nucleotide sequence ID" value="NZ_CP011931.1"/>
</dbReference>
<organism evidence="1 2">
    <name type="scientific">Leptospira interrogans serovar Manilae</name>
    <dbReference type="NCBI Taxonomy" id="214675"/>
    <lineage>
        <taxon>Bacteria</taxon>
        <taxon>Pseudomonadati</taxon>
        <taxon>Spirochaetota</taxon>
        <taxon>Spirochaetia</taxon>
        <taxon>Leptospirales</taxon>
        <taxon>Leptospiraceae</taxon>
        <taxon>Leptospira</taxon>
    </lineage>
</organism>
<dbReference type="SUPFAM" id="SSF141452">
    <property type="entry name" value="Hcp1-like"/>
    <property type="match status" value="1"/>
</dbReference>
<proteinExistence type="predicted"/>
<accession>A0AAQ1SMI5</accession>
<evidence type="ECO:0000313" key="1">
    <source>
        <dbReference type="EMBL" id="SOR60319.1"/>
    </source>
</evidence>
<gene>
    <name evidence="1" type="ORF">LMANV2_160012</name>
</gene>
<dbReference type="InterPro" id="IPR036624">
    <property type="entry name" value="Hcp1-lik_sf"/>
</dbReference>
<sequence length="86" mass="9442">MRTGRSDSRNNCRPTTKKLRTGASTYKALEIQMVNVVVTSVTFGAGDYRPVETITFAFDSIRYSVTASTSVGKLETKTFTGKVPKN</sequence>
<name>A0AAQ1SMI5_LEPIR</name>
<reference evidence="1 2" key="1">
    <citation type="submission" date="2017-11" db="EMBL/GenBank/DDBJ databases">
        <authorList>
            <person name="Lechat P."/>
        </authorList>
    </citation>
    <scope>NUCLEOTIDE SEQUENCE [LARGE SCALE GENOMIC DNA]</scope>
    <source>
        <strain evidence="1">L495</strain>
    </source>
</reference>
<dbReference type="Gene3D" id="2.30.110.20">
    <property type="entry name" value="Hcp1-like"/>
    <property type="match status" value="1"/>
</dbReference>
<dbReference type="EMBL" id="OEJX01000008">
    <property type="protein sequence ID" value="SOR60319.1"/>
    <property type="molecule type" value="Genomic_DNA"/>
</dbReference>